<name>A0A0H3FD84_RAHSY</name>
<organism evidence="4 5">
    <name type="scientific">Rahnella sp. (strain Y9602)</name>
    <dbReference type="NCBI Taxonomy" id="2703885"/>
    <lineage>
        <taxon>Bacteria</taxon>
        <taxon>Pseudomonadati</taxon>
        <taxon>Pseudomonadota</taxon>
        <taxon>Gammaproteobacteria</taxon>
        <taxon>Enterobacterales</taxon>
        <taxon>Yersiniaceae</taxon>
        <taxon>Rahnella</taxon>
    </lineage>
</organism>
<evidence type="ECO:0000256" key="1">
    <source>
        <dbReference type="SAM" id="MobiDB-lite"/>
    </source>
</evidence>
<reference evidence="4 5" key="2">
    <citation type="journal article" date="2012" name="J. Bacteriol.">
        <title>Complete Genome Sequence of Rahnella sp. Strain Y9602, a Gammaproteobacterium Isolate from Metal- and Radionuclide-Contaminated Soil.</title>
        <authorList>
            <person name="Martinez R.J."/>
            <person name="Bruce D."/>
            <person name="Detter C."/>
            <person name="Goodwin L.A."/>
            <person name="Han J."/>
            <person name="Han C.S."/>
            <person name="Held B."/>
            <person name="Land M.L."/>
            <person name="Mikhailova N."/>
            <person name="Nolan M."/>
            <person name="Pennacchio L."/>
            <person name="Pitluck S."/>
            <person name="Tapia R."/>
            <person name="Woyke T."/>
            <person name="Sobecky P.A."/>
        </authorList>
    </citation>
    <scope>NUCLEOTIDE SEQUENCE [LARGE SCALE GENOMIC DNA]</scope>
    <source>
        <strain evidence="4 5">Y9602</strain>
    </source>
</reference>
<feature type="region of interest" description="Disordered" evidence="1">
    <location>
        <begin position="314"/>
        <end position="335"/>
    </location>
</feature>
<dbReference type="CDD" id="cd03509">
    <property type="entry name" value="DesA_FADS-like"/>
    <property type="match status" value="1"/>
</dbReference>
<dbReference type="AlphaFoldDB" id="A0A0H3FD84"/>
<evidence type="ECO:0000259" key="3">
    <source>
        <dbReference type="Pfam" id="PF00487"/>
    </source>
</evidence>
<keyword evidence="2" id="KW-1133">Transmembrane helix</keyword>
<feature type="transmembrane region" description="Helical" evidence="2">
    <location>
        <begin position="29"/>
        <end position="49"/>
    </location>
</feature>
<keyword evidence="2" id="KW-0472">Membrane</keyword>
<dbReference type="GO" id="GO:0006629">
    <property type="term" value="P:lipid metabolic process"/>
    <property type="evidence" value="ECO:0007669"/>
    <property type="project" value="InterPro"/>
</dbReference>
<feature type="transmembrane region" description="Helical" evidence="2">
    <location>
        <begin position="156"/>
        <end position="175"/>
    </location>
</feature>
<dbReference type="InterPro" id="IPR005804">
    <property type="entry name" value="FA_desaturase_dom"/>
</dbReference>
<dbReference type="RefSeq" id="WP_013576703.1">
    <property type="nucleotide sequence ID" value="NC_015061.1"/>
</dbReference>
<feature type="transmembrane region" description="Helical" evidence="2">
    <location>
        <begin position="84"/>
        <end position="101"/>
    </location>
</feature>
<gene>
    <name evidence="4" type="ordered locus">Rahaq_3418</name>
</gene>
<feature type="domain" description="Fatty acid desaturase" evidence="3">
    <location>
        <begin position="55"/>
        <end position="283"/>
    </location>
</feature>
<dbReference type="KEGG" id="rah:Rahaq_3418"/>
<dbReference type="Pfam" id="PF00487">
    <property type="entry name" value="FA_desaturase"/>
    <property type="match status" value="1"/>
</dbReference>
<accession>A0A0H3FD84</accession>
<feature type="transmembrane region" description="Helical" evidence="2">
    <location>
        <begin position="182"/>
        <end position="200"/>
    </location>
</feature>
<evidence type="ECO:0000256" key="2">
    <source>
        <dbReference type="SAM" id="Phobius"/>
    </source>
</evidence>
<dbReference type="EMBL" id="CP002505">
    <property type="protein sequence ID" value="ADW75011.1"/>
    <property type="molecule type" value="Genomic_DNA"/>
</dbReference>
<dbReference type="OrthoDB" id="784276at2"/>
<proteinExistence type="predicted"/>
<reference evidence="5" key="1">
    <citation type="submission" date="2011-01" db="EMBL/GenBank/DDBJ databases">
        <title>Complete sequence of chromosome of Rahnella sp. Y9602.</title>
        <authorList>
            <consortium name="US DOE Joint Genome Institute"/>
            <person name="Lucas S."/>
            <person name="Copeland A."/>
            <person name="Lapidus A."/>
            <person name="Cheng J.-F."/>
            <person name="Goodwin L."/>
            <person name="Pitluck S."/>
            <person name="Lu M."/>
            <person name="Detter J.C."/>
            <person name="Han C."/>
            <person name="Tapia R."/>
            <person name="Land M."/>
            <person name="Hauser L."/>
            <person name="Kyrpides N."/>
            <person name="Ivanova N."/>
            <person name="Ovchinnikova G."/>
            <person name="Pagani I."/>
            <person name="Sobecky P.A."/>
            <person name="Martinez R.J."/>
            <person name="Woyke T."/>
        </authorList>
    </citation>
    <scope>NUCLEOTIDE SEQUENCE [LARGE SCALE GENOMIC DNA]</scope>
    <source>
        <strain evidence="5">Y9602</strain>
    </source>
</reference>
<sequence>MASSSFYLSARQRAKITLRSHHFWWRREIPTWLLIVSVYSGWFAAVYFWNNLGPWLATPVLIWFTTWYMSLQHELIHGHPTRKPWLNQLIGTLPLAVWYPYGLYRDTHLQHHRNEHLTLPGDDPEAYYFSRASWESLSPAMKGVVRLRNTLPGRMLIGPLLDIVSTLTGALIAVLRGEWRTVGMWLIHGALLVVVFSGMAQRGLSPLYFIFAVSYPALSLTKVRSFFEHRAEHAPQARSTLNEAGFLWRLLFLNLNYHLVHHDLPGVPWYALRQIYVSDREAYIQRSGGFVVHGYRQWFRDHTQTPVDVEAHPFAAGKSPAQSVPGDYDYQQDTP</sequence>
<evidence type="ECO:0000313" key="5">
    <source>
        <dbReference type="Proteomes" id="UP000007257"/>
    </source>
</evidence>
<protein>
    <submittedName>
        <fullName evidence="4">Fatty acid desaturase</fullName>
    </submittedName>
</protein>
<dbReference type="Proteomes" id="UP000007257">
    <property type="component" value="Chromosome"/>
</dbReference>
<feature type="transmembrane region" description="Helical" evidence="2">
    <location>
        <begin position="55"/>
        <end position="72"/>
    </location>
</feature>
<dbReference type="eggNOG" id="COG3239">
    <property type="taxonomic scope" value="Bacteria"/>
</dbReference>
<dbReference type="HOGENOM" id="CLU_053288_0_0_6"/>
<keyword evidence="2" id="KW-0812">Transmembrane</keyword>
<evidence type="ECO:0000313" key="4">
    <source>
        <dbReference type="EMBL" id="ADW75011.1"/>
    </source>
</evidence>